<gene>
    <name evidence="10" type="ORF">DES52_12012</name>
</gene>
<dbReference type="Gene3D" id="3.30.565.10">
    <property type="entry name" value="Histidine kinase-like ATPase, C-terminal domain"/>
    <property type="match status" value="1"/>
</dbReference>
<evidence type="ECO:0000256" key="1">
    <source>
        <dbReference type="ARBA" id="ARBA00000085"/>
    </source>
</evidence>
<dbReference type="Gene3D" id="3.30.450.20">
    <property type="entry name" value="PAS domain"/>
    <property type="match status" value="1"/>
</dbReference>
<dbReference type="FunFam" id="3.30.565.10:FF:000006">
    <property type="entry name" value="Sensor histidine kinase WalK"/>
    <property type="match status" value="1"/>
</dbReference>
<evidence type="ECO:0000259" key="8">
    <source>
        <dbReference type="PROSITE" id="PS50109"/>
    </source>
</evidence>
<dbReference type="InterPro" id="IPR036890">
    <property type="entry name" value="HATPase_C_sf"/>
</dbReference>
<evidence type="ECO:0000313" key="10">
    <source>
        <dbReference type="EMBL" id="PYE49934.1"/>
    </source>
</evidence>
<evidence type="ECO:0000256" key="3">
    <source>
        <dbReference type="ARBA" id="ARBA00022553"/>
    </source>
</evidence>
<protein>
    <recommendedName>
        <fullName evidence="2">histidine kinase</fullName>
        <ecNumber evidence="2">2.7.13.3</ecNumber>
    </recommendedName>
</protein>
<dbReference type="PANTHER" id="PTHR42878:SF15">
    <property type="entry name" value="BACTERIOPHYTOCHROME"/>
    <property type="match status" value="1"/>
</dbReference>
<dbReference type="InterPro" id="IPR003018">
    <property type="entry name" value="GAF"/>
</dbReference>
<dbReference type="SUPFAM" id="SSF55781">
    <property type="entry name" value="GAF domain-like"/>
    <property type="match status" value="3"/>
</dbReference>
<feature type="domain" description="PAS" evidence="9">
    <location>
        <begin position="24"/>
        <end position="82"/>
    </location>
</feature>
<dbReference type="PROSITE" id="PS50109">
    <property type="entry name" value="HIS_KIN"/>
    <property type="match status" value="1"/>
</dbReference>
<dbReference type="InterPro" id="IPR013767">
    <property type="entry name" value="PAS_fold"/>
</dbReference>
<dbReference type="InterPro" id="IPR050351">
    <property type="entry name" value="BphY/WalK/GraS-like"/>
</dbReference>
<sequence length="905" mass="100588">MSASQRDAEASSPLPGEYVHHPHPTWSTDRDGRITVTNLALQEFLGVADTDIVGRTLGEFAHPEDRDALHDQERASYVLRLRRYDGQHRRVRVDARATPAGRVYAAVDVDWLDEAAESTRREDACDAANGEAVLHEQTEILSTLIRINETISAELDLGTLVQAVTDAGVDLTGAQFGAFFYNVVNEHQESYTLYTLSGVPRAAFERFPMPRNTHVFGPTFAGEGVVRAADITLDARYGRNAPYHGMPEGHLPVRSYLAVPVTSRSGQVLGGLFFGHEVADVFTERAEQLVVGLAAQTAVALDNARLYQQLQESHTQLERRVEERTGELEAQAVSLDAFAAFTEAVGTQTDVGALARQAVQTLHTRFASGSVGYYGRVNDRWVLQAWTHDMDAELLETLRAGLPLDTPVFAVPMETREPMFVDAWDAEREKVERSEEYSSVSNYPVVVNGEVHGFIAIGLRSARRWTARDQALVSAVGRGLALALERAEQTGSLEAQRDALVARTRALEAFSLLTRDLTVEADPTVLIRRAQEIVMPLVGQGYTLYWQPEGNLWRYRSLVGPLGNPLLQAVVDAGLPRGQADTLDRAWASRSPIFEDHYRQGADTDPELVRHVHAAAMLPVFVRGEPHGMIGMGLFEQRQWNAIDKAVLETVARSLGLALEGVESAQALKERTQELERSNEELERFAYVASHDLQEPLRTIASFTEVLNRRYADAFDDTGRKYLGLVTRGAERLKALIDDLLVFSRLNSVHEPHRPLSLEEPLQEALRHLHAAVEETGAVVTHDPLPQVTGDVSELTQLFQNLIGNAVKFRRDGVRPEVHVGLTRDAGAWHVTVRDNGIGFEPQYTERVFQIFQRLHVRERFEGTGMGLAIVRKIVEHHAGRVWAESVPGEGSTFHFTLPLDREDT</sequence>
<dbReference type="Pfam" id="PF00989">
    <property type="entry name" value="PAS"/>
    <property type="match status" value="1"/>
</dbReference>
<dbReference type="GO" id="GO:0016020">
    <property type="term" value="C:membrane"/>
    <property type="evidence" value="ECO:0007669"/>
    <property type="project" value="UniProtKB-SubCell"/>
</dbReference>
<dbReference type="NCBIfam" id="TIGR00229">
    <property type="entry name" value="sensory_box"/>
    <property type="match status" value="1"/>
</dbReference>
<evidence type="ECO:0000259" key="9">
    <source>
        <dbReference type="PROSITE" id="PS50112"/>
    </source>
</evidence>
<name>A0A318RZV0_9DEIO</name>
<evidence type="ECO:0000256" key="5">
    <source>
        <dbReference type="ARBA" id="ARBA00022777"/>
    </source>
</evidence>
<dbReference type="SMART" id="SM00091">
    <property type="entry name" value="PAS"/>
    <property type="match status" value="1"/>
</dbReference>
<dbReference type="SUPFAM" id="SSF55874">
    <property type="entry name" value="ATPase domain of HSP90 chaperone/DNA topoisomerase II/histidine kinase"/>
    <property type="match status" value="1"/>
</dbReference>
<dbReference type="SUPFAM" id="SSF55785">
    <property type="entry name" value="PYP-like sensor domain (PAS domain)"/>
    <property type="match status" value="1"/>
</dbReference>
<keyword evidence="4" id="KW-0808">Transferase</keyword>
<dbReference type="SUPFAM" id="SSF47384">
    <property type="entry name" value="Homodimeric domain of signal transducing histidine kinase"/>
    <property type="match status" value="1"/>
</dbReference>
<dbReference type="SMART" id="SM00065">
    <property type="entry name" value="GAF"/>
    <property type="match status" value="3"/>
</dbReference>
<evidence type="ECO:0000256" key="7">
    <source>
        <dbReference type="SAM" id="MobiDB-lite"/>
    </source>
</evidence>
<evidence type="ECO:0000256" key="6">
    <source>
        <dbReference type="ARBA" id="ARBA00023136"/>
    </source>
</evidence>
<dbReference type="Pfam" id="PF00512">
    <property type="entry name" value="HisKA"/>
    <property type="match status" value="1"/>
</dbReference>
<evidence type="ECO:0000313" key="11">
    <source>
        <dbReference type="Proteomes" id="UP000248326"/>
    </source>
</evidence>
<organism evidence="10 11">
    <name type="scientific">Deinococcus yavapaiensis KR-236</name>
    <dbReference type="NCBI Taxonomy" id="694435"/>
    <lineage>
        <taxon>Bacteria</taxon>
        <taxon>Thermotogati</taxon>
        <taxon>Deinococcota</taxon>
        <taxon>Deinococci</taxon>
        <taxon>Deinococcales</taxon>
        <taxon>Deinococcaceae</taxon>
        <taxon>Deinococcus</taxon>
    </lineage>
</organism>
<feature type="domain" description="Histidine kinase" evidence="8">
    <location>
        <begin position="688"/>
        <end position="902"/>
    </location>
</feature>
<dbReference type="RefSeq" id="WP_110888507.1">
    <property type="nucleotide sequence ID" value="NZ_QJSX01000020.1"/>
</dbReference>
<feature type="region of interest" description="Disordered" evidence="7">
    <location>
        <begin position="1"/>
        <end position="30"/>
    </location>
</feature>
<dbReference type="InterPro" id="IPR035965">
    <property type="entry name" value="PAS-like_dom_sf"/>
</dbReference>
<reference evidence="10 11" key="1">
    <citation type="submission" date="2018-06" db="EMBL/GenBank/DDBJ databases">
        <title>Genomic Encyclopedia of Type Strains, Phase IV (KMG-IV): sequencing the most valuable type-strain genomes for metagenomic binning, comparative biology and taxonomic classification.</title>
        <authorList>
            <person name="Goeker M."/>
        </authorList>
    </citation>
    <scope>NUCLEOTIDE SEQUENCE [LARGE SCALE GENOMIC DNA]</scope>
    <source>
        <strain evidence="10 11">DSM 18048</strain>
    </source>
</reference>
<dbReference type="Pfam" id="PF02518">
    <property type="entry name" value="HATPase_c"/>
    <property type="match status" value="1"/>
</dbReference>
<dbReference type="EC" id="2.7.13.3" evidence="2"/>
<dbReference type="GO" id="GO:0007234">
    <property type="term" value="P:osmosensory signaling via phosphorelay pathway"/>
    <property type="evidence" value="ECO:0007669"/>
    <property type="project" value="TreeGrafter"/>
</dbReference>
<evidence type="ECO:0000256" key="4">
    <source>
        <dbReference type="ARBA" id="ARBA00022679"/>
    </source>
</evidence>
<dbReference type="InterPro" id="IPR005467">
    <property type="entry name" value="His_kinase_dom"/>
</dbReference>
<dbReference type="GO" id="GO:0000156">
    <property type="term" value="F:phosphorelay response regulator activity"/>
    <property type="evidence" value="ECO:0007669"/>
    <property type="project" value="TreeGrafter"/>
</dbReference>
<dbReference type="GO" id="GO:0000155">
    <property type="term" value="F:phosphorelay sensor kinase activity"/>
    <property type="evidence" value="ECO:0007669"/>
    <property type="project" value="InterPro"/>
</dbReference>
<dbReference type="InterPro" id="IPR000014">
    <property type="entry name" value="PAS"/>
</dbReference>
<dbReference type="EMBL" id="QJSX01000020">
    <property type="protein sequence ID" value="PYE49934.1"/>
    <property type="molecule type" value="Genomic_DNA"/>
</dbReference>
<dbReference type="GO" id="GO:0006355">
    <property type="term" value="P:regulation of DNA-templated transcription"/>
    <property type="evidence" value="ECO:0007669"/>
    <property type="project" value="InterPro"/>
</dbReference>
<comment type="catalytic activity">
    <reaction evidence="1">
        <text>ATP + protein L-histidine = ADP + protein N-phospho-L-histidine.</text>
        <dbReference type="EC" id="2.7.13.3"/>
    </reaction>
</comment>
<comment type="caution">
    <text evidence="10">The sequence shown here is derived from an EMBL/GenBank/DDBJ whole genome shotgun (WGS) entry which is preliminary data.</text>
</comment>
<keyword evidence="3" id="KW-0597">Phosphoprotein</keyword>
<dbReference type="CDD" id="cd16921">
    <property type="entry name" value="HATPase_FilI-like"/>
    <property type="match status" value="1"/>
</dbReference>
<dbReference type="InterPro" id="IPR029016">
    <property type="entry name" value="GAF-like_dom_sf"/>
</dbReference>
<keyword evidence="11" id="KW-1185">Reference proteome</keyword>
<dbReference type="CDD" id="cd00082">
    <property type="entry name" value="HisKA"/>
    <property type="match status" value="1"/>
</dbReference>
<keyword evidence="6" id="KW-0472">Membrane</keyword>
<dbReference type="Pfam" id="PF13185">
    <property type="entry name" value="GAF_2"/>
    <property type="match status" value="3"/>
</dbReference>
<evidence type="ECO:0000256" key="2">
    <source>
        <dbReference type="ARBA" id="ARBA00012438"/>
    </source>
</evidence>
<dbReference type="OrthoDB" id="5524356at2"/>
<dbReference type="InterPro" id="IPR003594">
    <property type="entry name" value="HATPase_dom"/>
</dbReference>
<proteinExistence type="predicted"/>
<dbReference type="AlphaFoldDB" id="A0A318RZV0"/>
<keyword evidence="5" id="KW-0418">Kinase</keyword>
<dbReference type="GO" id="GO:0030295">
    <property type="term" value="F:protein kinase activator activity"/>
    <property type="evidence" value="ECO:0007669"/>
    <property type="project" value="TreeGrafter"/>
</dbReference>
<dbReference type="Gene3D" id="3.30.450.40">
    <property type="match status" value="3"/>
</dbReference>
<dbReference type="CDD" id="cd00130">
    <property type="entry name" value="PAS"/>
    <property type="match status" value="1"/>
</dbReference>
<dbReference type="InterPro" id="IPR036097">
    <property type="entry name" value="HisK_dim/P_sf"/>
</dbReference>
<dbReference type="Gene3D" id="1.10.287.130">
    <property type="match status" value="1"/>
</dbReference>
<dbReference type="SMART" id="SM00387">
    <property type="entry name" value="HATPase_c"/>
    <property type="match status" value="1"/>
</dbReference>
<dbReference type="PANTHER" id="PTHR42878">
    <property type="entry name" value="TWO-COMPONENT HISTIDINE KINASE"/>
    <property type="match status" value="1"/>
</dbReference>
<accession>A0A318RZV0</accession>
<dbReference type="PROSITE" id="PS50112">
    <property type="entry name" value="PAS"/>
    <property type="match status" value="1"/>
</dbReference>
<dbReference type="InterPro" id="IPR004358">
    <property type="entry name" value="Sig_transdc_His_kin-like_C"/>
</dbReference>
<dbReference type="PRINTS" id="PR00344">
    <property type="entry name" value="BCTRLSENSOR"/>
</dbReference>
<dbReference type="Proteomes" id="UP000248326">
    <property type="component" value="Unassembled WGS sequence"/>
</dbReference>
<dbReference type="SMART" id="SM00388">
    <property type="entry name" value="HisKA"/>
    <property type="match status" value="1"/>
</dbReference>
<dbReference type="InterPro" id="IPR003661">
    <property type="entry name" value="HisK_dim/P_dom"/>
</dbReference>